<keyword evidence="2" id="KW-0132">Cell division</keyword>
<dbReference type="InterPro" id="IPR011989">
    <property type="entry name" value="ARM-like"/>
</dbReference>
<evidence type="ECO:0000256" key="6">
    <source>
        <dbReference type="ARBA" id="ARBA00023242"/>
    </source>
</evidence>
<dbReference type="Proteomes" id="UP000015453">
    <property type="component" value="Unassembled WGS sequence"/>
</dbReference>
<dbReference type="GO" id="GO:0000785">
    <property type="term" value="C:chromatin"/>
    <property type="evidence" value="ECO:0007669"/>
    <property type="project" value="TreeGrafter"/>
</dbReference>
<keyword evidence="9" id="KW-1185">Reference proteome</keyword>
<protein>
    <recommendedName>
        <fullName evidence="10">Clathrin/coatomer adaptor adaptin-like N-terminal domain-containing protein</fullName>
    </recommendedName>
</protein>
<evidence type="ECO:0008006" key="10">
    <source>
        <dbReference type="Google" id="ProtNLM"/>
    </source>
</evidence>
<dbReference type="InterPro" id="IPR039776">
    <property type="entry name" value="Pds5"/>
</dbReference>
<evidence type="ECO:0000256" key="3">
    <source>
        <dbReference type="ARBA" id="ARBA00022763"/>
    </source>
</evidence>
<keyword evidence="5" id="KW-0234">DNA repair</keyword>
<evidence type="ECO:0000313" key="9">
    <source>
        <dbReference type="Proteomes" id="UP000015453"/>
    </source>
</evidence>
<comment type="subcellular location">
    <subcellularLocation>
        <location evidence="1">Nucleus</location>
    </subcellularLocation>
</comment>
<evidence type="ECO:0000256" key="4">
    <source>
        <dbReference type="ARBA" id="ARBA00022776"/>
    </source>
</evidence>
<dbReference type="GO" id="GO:0006281">
    <property type="term" value="P:DNA repair"/>
    <property type="evidence" value="ECO:0007669"/>
    <property type="project" value="UniProtKB-KW"/>
</dbReference>
<evidence type="ECO:0000256" key="7">
    <source>
        <dbReference type="ARBA" id="ARBA00023306"/>
    </source>
</evidence>
<evidence type="ECO:0000256" key="2">
    <source>
        <dbReference type="ARBA" id="ARBA00022618"/>
    </source>
</evidence>
<dbReference type="Pfam" id="PF20168">
    <property type="entry name" value="PDS5"/>
    <property type="match status" value="1"/>
</dbReference>
<keyword evidence="3" id="KW-0227">DNA damage</keyword>
<name>S8C061_9LAMI</name>
<gene>
    <name evidence="8" type="ORF">M569_14775</name>
</gene>
<evidence type="ECO:0000256" key="5">
    <source>
        <dbReference type="ARBA" id="ARBA00023204"/>
    </source>
</evidence>
<dbReference type="PANTHER" id="PTHR12663:SF0">
    <property type="entry name" value="PRECOCIOUS DISSOCIATION OF SISTERS 5, ISOFORM A"/>
    <property type="match status" value="1"/>
</dbReference>
<sequence length="314" mass="35768">DVNMAARRMAGNVIQKCAGKLEPSIKQFLLSSMSGDYKNPPHEISYHGVLYNVFLYAPQIVSGVVPYLTGELLSDKLDVRLKAVGLVGSLVSLPGSTKSEVFKPVFLEFLKRLSDRAAEVRMCVLEHFRTYLLQNSSQSEEAHQIISALSERFLDYDENVRKQVVSVVCDVACHSLTSIPMEIVKLLSERLRDKSLLVKKYTLQRLADIYRASCFIEAIKSDDYGWIVGKVLRCFYDKDFRSDAIELILSVSLYPPQFSVKERVKRWVRVFSGFEKVEVKALEKILEQKQRLQQEMQKFISLQQLSQVAPSSSI</sequence>
<proteinExistence type="predicted"/>
<feature type="non-terminal residue" evidence="8">
    <location>
        <position position="314"/>
    </location>
</feature>
<dbReference type="GO" id="GO:0005634">
    <property type="term" value="C:nucleus"/>
    <property type="evidence" value="ECO:0007669"/>
    <property type="project" value="UniProtKB-SubCell"/>
</dbReference>
<organism evidence="8 9">
    <name type="scientific">Genlisea aurea</name>
    <dbReference type="NCBI Taxonomy" id="192259"/>
    <lineage>
        <taxon>Eukaryota</taxon>
        <taxon>Viridiplantae</taxon>
        <taxon>Streptophyta</taxon>
        <taxon>Embryophyta</taxon>
        <taxon>Tracheophyta</taxon>
        <taxon>Spermatophyta</taxon>
        <taxon>Magnoliopsida</taxon>
        <taxon>eudicotyledons</taxon>
        <taxon>Gunneridae</taxon>
        <taxon>Pentapetalae</taxon>
        <taxon>asterids</taxon>
        <taxon>lamiids</taxon>
        <taxon>Lamiales</taxon>
        <taxon>Lentibulariaceae</taxon>
        <taxon>Genlisea</taxon>
    </lineage>
</organism>
<accession>S8C061</accession>
<dbReference type="GO" id="GO:0007064">
    <property type="term" value="P:mitotic sister chromatid cohesion"/>
    <property type="evidence" value="ECO:0007669"/>
    <property type="project" value="InterPro"/>
</dbReference>
<dbReference type="Gene3D" id="1.25.10.10">
    <property type="entry name" value="Leucine-rich Repeat Variant"/>
    <property type="match status" value="1"/>
</dbReference>
<keyword evidence="6" id="KW-0539">Nucleus</keyword>
<evidence type="ECO:0000256" key="1">
    <source>
        <dbReference type="ARBA" id="ARBA00004123"/>
    </source>
</evidence>
<dbReference type="PANTHER" id="PTHR12663">
    <property type="entry name" value="ANDROGEN INDUCED INHIBITOR OF PROLIFERATION AS3 / PDS5-RELATED"/>
    <property type="match status" value="1"/>
</dbReference>
<dbReference type="GO" id="GO:0051301">
    <property type="term" value="P:cell division"/>
    <property type="evidence" value="ECO:0007669"/>
    <property type="project" value="UniProtKB-KW"/>
</dbReference>
<evidence type="ECO:0000313" key="8">
    <source>
        <dbReference type="EMBL" id="EPS60029.1"/>
    </source>
</evidence>
<dbReference type="AlphaFoldDB" id="S8C061"/>
<keyword evidence="7" id="KW-0131">Cell cycle</keyword>
<dbReference type="OrthoDB" id="200660at2759"/>
<keyword evidence="4" id="KW-0498">Mitosis</keyword>
<feature type="non-terminal residue" evidence="8">
    <location>
        <position position="1"/>
    </location>
</feature>
<reference evidence="8 9" key="1">
    <citation type="journal article" date="2013" name="BMC Genomics">
        <title>The miniature genome of a carnivorous plant Genlisea aurea contains a low number of genes and short non-coding sequences.</title>
        <authorList>
            <person name="Leushkin E.V."/>
            <person name="Sutormin R.A."/>
            <person name="Nabieva E.R."/>
            <person name="Penin A.A."/>
            <person name="Kondrashov A.S."/>
            <person name="Logacheva M.D."/>
        </authorList>
    </citation>
    <scope>NUCLEOTIDE SEQUENCE [LARGE SCALE GENOMIC DNA]</scope>
</reference>
<comment type="caution">
    <text evidence="8">The sequence shown here is derived from an EMBL/GenBank/DDBJ whole genome shotgun (WGS) entry which is preliminary data.</text>
</comment>
<dbReference type="SUPFAM" id="SSF48371">
    <property type="entry name" value="ARM repeat"/>
    <property type="match status" value="1"/>
</dbReference>
<dbReference type="GO" id="GO:0035825">
    <property type="term" value="P:homologous recombination"/>
    <property type="evidence" value="ECO:0007669"/>
    <property type="project" value="UniProtKB-ARBA"/>
</dbReference>
<dbReference type="InterPro" id="IPR016024">
    <property type="entry name" value="ARM-type_fold"/>
</dbReference>
<dbReference type="EMBL" id="AUSU01007883">
    <property type="protein sequence ID" value="EPS60029.1"/>
    <property type="molecule type" value="Genomic_DNA"/>
</dbReference>